<keyword evidence="6 8" id="KW-1133">Transmembrane helix</keyword>
<evidence type="ECO:0000256" key="8">
    <source>
        <dbReference type="SAM" id="Phobius"/>
    </source>
</evidence>
<keyword evidence="4" id="KW-1003">Cell membrane</keyword>
<name>A0AAE3N413_9HYPH</name>
<keyword evidence="7 8" id="KW-0472">Membrane</keyword>
<evidence type="ECO:0000256" key="5">
    <source>
        <dbReference type="ARBA" id="ARBA00022692"/>
    </source>
</evidence>
<dbReference type="AlphaFoldDB" id="A0AAE3N413"/>
<evidence type="ECO:0000256" key="1">
    <source>
        <dbReference type="ARBA" id="ARBA00004651"/>
    </source>
</evidence>
<dbReference type="Pfam" id="PF04066">
    <property type="entry name" value="MrpF_PhaF"/>
    <property type="match status" value="1"/>
</dbReference>
<evidence type="ECO:0000256" key="3">
    <source>
        <dbReference type="ARBA" id="ARBA00022448"/>
    </source>
</evidence>
<gene>
    <name evidence="9" type="ORF">NOF55_20760</name>
</gene>
<sequence length="93" mass="10208">MSAAIIYWSVIAAQAMLAVAMAMAVYRMFRGPRAQERVLGLDTLYVNAMLLLLTFGIETGRTVYFEAALVISLLGFVATVSLAKFLMRGEVIE</sequence>
<accession>A0AAE3N413</accession>
<dbReference type="NCBIfam" id="NF004812">
    <property type="entry name" value="PRK06161.1"/>
    <property type="match status" value="1"/>
</dbReference>
<comment type="similarity">
    <text evidence="2">Belongs to the CPA3 antiporters (TC 2.A.63) subunit F family.</text>
</comment>
<evidence type="ECO:0000256" key="6">
    <source>
        <dbReference type="ARBA" id="ARBA00022989"/>
    </source>
</evidence>
<feature type="transmembrane region" description="Helical" evidence="8">
    <location>
        <begin position="63"/>
        <end position="87"/>
    </location>
</feature>
<organism evidence="9 10">
    <name type="scientific">Ectorhizobium quercum</name>
    <dbReference type="NCBI Taxonomy" id="2965071"/>
    <lineage>
        <taxon>Bacteria</taxon>
        <taxon>Pseudomonadati</taxon>
        <taxon>Pseudomonadota</taxon>
        <taxon>Alphaproteobacteria</taxon>
        <taxon>Hyphomicrobiales</taxon>
        <taxon>Rhizobiaceae</taxon>
        <taxon>Ectorhizobium</taxon>
    </lineage>
</organism>
<feature type="transmembrane region" description="Helical" evidence="8">
    <location>
        <begin position="6"/>
        <end position="26"/>
    </location>
</feature>
<keyword evidence="5 8" id="KW-0812">Transmembrane</keyword>
<evidence type="ECO:0000313" key="10">
    <source>
        <dbReference type="Proteomes" id="UP001208771"/>
    </source>
</evidence>
<keyword evidence="10" id="KW-1185">Reference proteome</keyword>
<evidence type="ECO:0000313" key="9">
    <source>
        <dbReference type="EMBL" id="MCX8999541.1"/>
    </source>
</evidence>
<dbReference type="RefSeq" id="WP_306413036.1">
    <property type="nucleotide sequence ID" value="NZ_JANFPI010000009.1"/>
</dbReference>
<reference evidence="9" key="1">
    <citation type="submission" date="2022-07" db="EMBL/GenBank/DDBJ databases">
        <title>Ectorhizobium quercum gen.nov., sp. nov.</title>
        <authorList>
            <person name="Ma T."/>
            <person name="Li Y."/>
        </authorList>
    </citation>
    <scope>NUCLEOTIDE SEQUENCE</scope>
    <source>
        <strain evidence="9">BDR2-2</strain>
    </source>
</reference>
<dbReference type="GO" id="GO:0015385">
    <property type="term" value="F:sodium:proton antiporter activity"/>
    <property type="evidence" value="ECO:0007669"/>
    <property type="project" value="TreeGrafter"/>
</dbReference>
<dbReference type="InterPro" id="IPR007208">
    <property type="entry name" value="MrpF/PhaF-like"/>
</dbReference>
<dbReference type="PANTHER" id="PTHR34702:SF1">
    <property type="entry name" value="NA(+)_H(+) ANTIPORTER SUBUNIT F"/>
    <property type="match status" value="1"/>
</dbReference>
<dbReference type="PANTHER" id="PTHR34702">
    <property type="entry name" value="NA(+)/H(+) ANTIPORTER SUBUNIT F1"/>
    <property type="match status" value="1"/>
</dbReference>
<proteinExistence type="inferred from homology"/>
<comment type="caution">
    <text evidence="9">The sequence shown here is derived from an EMBL/GenBank/DDBJ whole genome shotgun (WGS) entry which is preliminary data.</text>
</comment>
<comment type="subcellular location">
    <subcellularLocation>
        <location evidence="1">Cell membrane</location>
        <topology evidence="1">Multi-pass membrane protein</topology>
    </subcellularLocation>
</comment>
<dbReference type="GO" id="GO:0005886">
    <property type="term" value="C:plasma membrane"/>
    <property type="evidence" value="ECO:0007669"/>
    <property type="project" value="UniProtKB-SubCell"/>
</dbReference>
<evidence type="ECO:0000256" key="4">
    <source>
        <dbReference type="ARBA" id="ARBA00022475"/>
    </source>
</evidence>
<dbReference type="Proteomes" id="UP001208771">
    <property type="component" value="Unassembled WGS sequence"/>
</dbReference>
<feature type="transmembrane region" description="Helical" evidence="8">
    <location>
        <begin position="38"/>
        <end position="57"/>
    </location>
</feature>
<protein>
    <submittedName>
        <fullName evidence="9">K+/H+ antiporter subunit F</fullName>
    </submittedName>
</protein>
<evidence type="ECO:0000256" key="7">
    <source>
        <dbReference type="ARBA" id="ARBA00023136"/>
    </source>
</evidence>
<keyword evidence="3" id="KW-0813">Transport</keyword>
<dbReference type="EMBL" id="JANFPI010000009">
    <property type="protein sequence ID" value="MCX8999541.1"/>
    <property type="molecule type" value="Genomic_DNA"/>
</dbReference>
<evidence type="ECO:0000256" key="2">
    <source>
        <dbReference type="ARBA" id="ARBA00009212"/>
    </source>
</evidence>